<protein>
    <submittedName>
        <fullName evidence="1">Uncharacterized protein</fullName>
    </submittedName>
</protein>
<keyword evidence="2" id="KW-1185">Reference proteome</keyword>
<evidence type="ECO:0000313" key="1">
    <source>
        <dbReference type="EMBL" id="KAG0661210.1"/>
    </source>
</evidence>
<organism evidence="1 2">
    <name type="scientific">Maudiozyma exigua</name>
    <name type="common">Yeast</name>
    <name type="synonym">Kazachstania exigua</name>
    <dbReference type="NCBI Taxonomy" id="34358"/>
    <lineage>
        <taxon>Eukaryota</taxon>
        <taxon>Fungi</taxon>
        <taxon>Dikarya</taxon>
        <taxon>Ascomycota</taxon>
        <taxon>Saccharomycotina</taxon>
        <taxon>Saccharomycetes</taxon>
        <taxon>Saccharomycetales</taxon>
        <taxon>Saccharomycetaceae</taxon>
        <taxon>Maudiozyma</taxon>
    </lineage>
</organism>
<proteinExistence type="predicted"/>
<reference evidence="1 2" key="1">
    <citation type="submission" date="2020-11" db="EMBL/GenBank/DDBJ databases">
        <title>Kefir isolates.</title>
        <authorList>
            <person name="Marcisauskas S."/>
            <person name="Kim Y."/>
            <person name="Blasche S."/>
        </authorList>
    </citation>
    <scope>NUCLEOTIDE SEQUENCE [LARGE SCALE GENOMIC DNA]</scope>
    <source>
        <strain evidence="1 2">OG2</strain>
    </source>
</reference>
<comment type="caution">
    <text evidence="1">The sequence shown here is derived from an EMBL/GenBank/DDBJ whole genome shotgun (WGS) entry which is preliminary data.</text>
</comment>
<accession>A0A9P7B5P2</accession>
<name>A0A9P7B5P2_MAUEX</name>
<gene>
    <name evidence="1" type="ORF">C6P45_001406</name>
</gene>
<sequence length="631" mass="73557">MSKQSPFGPWLSYFFSSLRRQPNARKYQYVYNLPQIKNLKLQNISHRLKYPKTTNIPIPVYLEKNILDSDLSKLQNLLLADARNVDGAPFGLHINNISGEVPERNIISSIIRTPILPTYLDDDYFNKALQKIPFNYNYTIKLDLERPSQISKRSDKILWPNLVFSNFCRGIAVSPELYKQLLIEDNHFKSPTNSSLLPIFKSNYIPDGYNMMGLFPKFDEKQKALFTKGPDAALALIGGSPCSGSQYMKVRERVTSRISKDASDTELNNAFSNAVQSYPSQSTTHPSRDTLRKFLRIAKSDSLLWSNSIVTEKNCPGDILRSTLLARNTNRGSLRREFMKNFTLFNIMSLTKRLISHKSMQMYPDDQLPIKWQPWDYYIWEQSTKLTNNFKVPDNLEELQSIRYNFNDFLRRLFEYQCLVIAEMKVQGEGVFIDKRHPENPSRCYAVARLLMAILRSNPVIETLYPGLALYAENKLFTPQPYTANNLPYEKEQVFIEAKERFMNIVREMISFESKIFNDKFTTYRKMVSQIDSPIKDWKIIILNKKPFTPEQIQILKYHSRIFTQFAYSFEEIDKISYSICVETKMIDEDTIIYLYKMNREKKSSLHNIVAHIMKGPAENKTEKSSEMSIN</sequence>
<dbReference type="Proteomes" id="UP000750334">
    <property type="component" value="Unassembled WGS sequence"/>
</dbReference>
<dbReference type="AlphaFoldDB" id="A0A9P7B5P2"/>
<dbReference type="EMBL" id="PUHR01000163">
    <property type="protein sequence ID" value="KAG0661210.1"/>
    <property type="molecule type" value="Genomic_DNA"/>
</dbReference>
<dbReference type="OrthoDB" id="4069973at2759"/>
<evidence type="ECO:0000313" key="2">
    <source>
        <dbReference type="Proteomes" id="UP000750334"/>
    </source>
</evidence>